<organism evidence="1 2">
    <name type="scientific">Marchantia polymorpha</name>
    <name type="common">Common liverwort</name>
    <name type="synonym">Marchantia aquatica</name>
    <dbReference type="NCBI Taxonomy" id="3197"/>
    <lineage>
        <taxon>Eukaryota</taxon>
        <taxon>Viridiplantae</taxon>
        <taxon>Streptophyta</taxon>
        <taxon>Embryophyta</taxon>
        <taxon>Marchantiophyta</taxon>
        <taxon>Marchantiopsida</taxon>
        <taxon>Marchantiidae</taxon>
        <taxon>Marchantiales</taxon>
        <taxon>Marchantiaceae</taxon>
        <taxon>Marchantia</taxon>
    </lineage>
</organism>
<name>A0A2R6XKV8_MARPO</name>
<sequence>MRADNELVTDIRDSQKNFHLALARRIDFAPDEAREATENLERILDRWCDECEVRTPFDKDREKARREHVGRYEALPL</sequence>
<dbReference type="Gramene" id="Mp5g23440.1">
    <property type="protein sequence ID" value="Mp5g23440.1.cds1"/>
    <property type="gene ID" value="Mp5g23440"/>
</dbReference>
<dbReference type="Proteomes" id="UP000244005">
    <property type="component" value="Unassembled WGS sequence"/>
</dbReference>
<dbReference type="EMBL" id="KZ772682">
    <property type="protein sequence ID" value="PTQ46722.1"/>
    <property type="molecule type" value="Genomic_DNA"/>
</dbReference>
<keyword evidence="2" id="KW-1185">Reference proteome</keyword>
<evidence type="ECO:0000313" key="1">
    <source>
        <dbReference type="EMBL" id="PTQ46722.1"/>
    </source>
</evidence>
<proteinExistence type="predicted"/>
<gene>
    <name evidence="1" type="ORF">MARPO_0010s0114</name>
</gene>
<reference evidence="2" key="1">
    <citation type="journal article" date="2017" name="Cell">
        <title>Insights into land plant evolution garnered from the Marchantia polymorpha genome.</title>
        <authorList>
            <person name="Bowman J.L."/>
            <person name="Kohchi T."/>
            <person name="Yamato K.T."/>
            <person name="Jenkins J."/>
            <person name="Shu S."/>
            <person name="Ishizaki K."/>
            <person name="Yamaoka S."/>
            <person name="Nishihama R."/>
            <person name="Nakamura Y."/>
            <person name="Berger F."/>
            <person name="Adam C."/>
            <person name="Aki S.S."/>
            <person name="Althoff F."/>
            <person name="Araki T."/>
            <person name="Arteaga-Vazquez M.A."/>
            <person name="Balasubrmanian S."/>
            <person name="Barry K."/>
            <person name="Bauer D."/>
            <person name="Boehm C.R."/>
            <person name="Briginshaw L."/>
            <person name="Caballero-Perez J."/>
            <person name="Catarino B."/>
            <person name="Chen F."/>
            <person name="Chiyoda S."/>
            <person name="Chovatia M."/>
            <person name="Davies K.M."/>
            <person name="Delmans M."/>
            <person name="Demura T."/>
            <person name="Dierschke T."/>
            <person name="Dolan L."/>
            <person name="Dorantes-Acosta A.E."/>
            <person name="Eklund D.M."/>
            <person name="Florent S.N."/>
            <person name="Flores-Sandoval E."/>
            <person name="Fujiyama A."/>
            <person name="Fukuzawa H."/>
            <person name="Galik B."/>
            <person name="Grimanelli D."/>
            <person name="Grimwood J."/>
            <person name="Grossniklaus U."/>
            <person name="Hamada T."/>
            <person name="Haseloff J."/>
            <person name="Hetherington A.J."/>
            <person name="Higo A."/>
            <person name="Hirakawa Y."/>
            <person name="Hundley H.N."/>
            <person name="Ikeda Y."/>
            <person name="Inoue K."/>
            <person name="Inoue S.I."/>
            <person name="Ishida S."/>
            <person name="Jia Q."/>
            <person name="Kakita M."/>
            <person name="Kanazawa T."/>
            <person name="Kawai Y."/>
            <person name="Kawashima T."/>
            <person name="Kennedy M."/>
            <person name="Kinose K."/>
            <person name="Kinoshita T."/>
            <person name="Kohara Y."/>
            <person name="Koide E."/>
            <person name="Komatsu K."/>
            <person name="Kopischke S."/>
            <person name="Kubo M."/>
            <person name="Kyozuka J."/>
            <person name="Lagercrantz U."/>
            <person name="Lin S.S."/>
            <person name="Lindquist E."/>
            <person name="Lipzen A.M."/>
            <person name="Lu C.W."/>
            <person name="De Luna E."/>
            <person name="Martienssen R.A."/>
            <person name="Minamino N."/>
            <person name="Mizutani M."/>
            <person name="Mizutani M."/>
            <person name="Mochizuki N."/>
            <person name="Monte I."/>
            <person name="Mosher R."/>
            <person name="Nagasaki H."/>
            <person name="Nakagami H."/>
            <person name="Naramoto S."/>
            <person name="Nishitani K."/>
            <person name="Ohtani M."/>
            <person name="Okamoto T."/>
            <person name="Okumura M."/>
            <person name="Phillips J."/>
            <person name="Pollak B."/>
            <person name="Reinders A."/>
            <person name="Rovekamp M."/>
            <person name="Sano R."/>
            <person name="Sawa S."/>
            <person name="Schmid M.W."/>
            <person name="Shirakawa M."/>
            <person name="Solano R."/>
            <person name="Spunde A."/>
            <person name="Suetsugu N."/>
            <person name="Sugano S."/>
            <person name="Sugiyama A."/>
            <person name="Sun R."/>
            <person name="Suzuki Y."/>
            <person name="Takenaka M."/>
            <person name="Takezawa D."/>
            <person name="Tomogane H."/>
            <person name="Tsuzuki M."/>
            <person name="Ueda T."/>
            <person name="Umeda M."/>
            <person name="Ward J.M."/>
            <person name="Watanabe Y."/>
            <person name="Yazaki K."/>
            <person name="Yokoyama R."/>
            <person name="Yoshitake Y."/>
            <person name="Yotsui I."/>
            <person name="Zachgo S."/>
            <person name="Schmutz J."/>
        </authorList>
    </citation>
    <scope>NUCLEOTIDE SEQUENCE [LARGE SCALE GENOMIC DNA]</scope>
    <source>
        <strain evidence="2">Tak-1</strain>
    </source>
</reference>
<dbReference type="AlphaFoldDB" id="A0A2R6XKV8"/>
<protein>
    <submittedName>
        <fullName evidence="1">Uncharacterized protein</fullName>
    </submittedName>
</protein>
<accession>A0A2R6XKV8</accession>
<evidence type="ECO:0000313" key="2">
    <source>
        <dbReference type="Proteomes" id="UP000244005"/>
    </source>
</evidence>